<dbReference type="SUPFAM" id="SSF56507">
    <property type="entry name" value="Methionine synthase activation domain-like"/>
    <property type="match status" value="1"/>
</dbReference>
<dbReference type="Gene3D" id="3.40.109.40">
    <property type="match status" value="1"/>
</dbReference>
<keyword evidence="2" id="KW-1185">Reference proteome</keyword>
<evidence type="ECO:0000313" key="2">
    <source>
        <dbReference type="Proteomes" id="UP001056693"/>
    </source>
</evidence>
<evidence type="ECO:0000313" key="1">
    <source>
        <dbReference type="EMBL" id="MCL3786799.1"/>
    </source>
</evidence>
<organism evidence="1 2">
    <name type="scientific">Ruminococcus bromii</name>
    <dbReference type="NCBI Taxonomy" id="40518"/>
    <lineage>
        <taxon>Bacteria</taxon>
        <taxon>Bacillati</taxon>
        <taxon>Bacillota</taxon>
        <taxon>Clostridia</taxon>
        <taxon>Eubacteriales</taxon>
        <taxon>Oscillospiraceae</taxon>
        <taxon>Ruminococcus</taxon>
    </lineage>
</organism>
<name>A0ABT0NFB0_9FIRM</name>
<dbReference type="Proteomes" id="UP001056693">
    <property type="component" value="Unassembled WGS sequence"/>
</dbReference>
<accession>A0ABT0NFB0</accession>
<proteinExistence type="predicted"/>
<protein>
    <submittedName>
        <fullName evidence="1">Methionine synthase</fullName>
    </submittedName>
</protein>
<sequence>MYRGYTMIEFEKLNRNEAVRYLGGAGIRLNYRMDVLMDECEKAVLEKASPKYLYVEKDLPCPQIMGGKDIESHLNGCEKAIVMCATVGSEVDKLIRISQISDMARAVVMDSLASVAVEQVCNAFDKIIAEKYSDYNMTFRFSPGYGDYPIELQKIILQMLDAPKKIGLCTNDNFLLTPTKSVTAVLGLSKNPIERKKRGCAICNMRETCKFRRKGLHCGV</sequence>
<gene>
    <name evidence="1" type="ORF">E2N93_01990</name>
</gene>
<comment type="caution">
    <text evidence="1">The sequence shown here is derived from an EMBL/GenBank/DDBJ whole genome shotgun (WGS) entry which is preliminary data.</text>
</comment>
<reference evidence="1 2" key="1">
    <citation type="submission" date="2019-03" db="EMBL/GenBank/DDBJ databases">
        <authorList>
            <person name="Molinero N."/>
            <person name="Sanchez B."/>
            <person name="Walker A."/>
            <person name="Duncan S."/>
            <person name="Delgado S."/>
            <person name="Margolles A."/>
        </authorList>
    </citation>
    <scope>NUCLEOTIDE SEQUENCE [LARGE SCALE GENOMIC DNA]</scope>
    <source>
        <strain evidence="1 2">IPLA60002</strain>
    </source>
</reference>
<dbReference type="EMBL" id="SNUZ01000003">
    <property type="protein sequence ID" value="MCL3786799.1"/>
    <property type="molecule type" value="Genomic_DNA"/>
</dbReference>
<dbReference type="InterPro" id="IPR037010">
    <property type="entry name" value="VitB12-dep_Met_synth_activ_sf"/>
</dbReference>